<dbReference type="STRING" id="1273541.Pyrde_0264"/>
<dbReference type="OrthoDB" id="145003at2157"/>
<reference evidence="1 2" key="1">
    <citation type="submission" date="2015-10" db="EMBL/GenBank/DDBJ databases">
        <title>Complete genome sequence of hyperthermophilic archaeon Pyrodictium delaneyi Su06.</title>
        <authorList>
            <person name="Jung J.-H."/>
            <person name="Lin J."/>
            <person name="Holden J.F."/>
            <person name="Park C.-S."/>
        </authorList>
    </citation>
    <scope>NUCLEOTIDE SEQUENCE [LARGE SCALE GENOMIC DNA]</scope>
    <source>
        <strain evidence="1 2">Su06</strain>
    </source>
</reference>
<organism evidence="1 2">
    <name type="scientific">Pyrodictium delaneyi</name>
    <dbReference type="NCBI Taxonomy" id="1273541"/>
    <lineage>
        <taxon>Archaea</taxon>
        <taxon>Thermoproteota</taxon>
        <taxon>Thermoprotei</taxon>
        <taxon>Desulfurococcales</taxon>
        <taxon>Pyrodictiaceae</taxon>
        <taxon>Pyrodictium</taxon>
    </lineage>
</organism>
<dbReference type="Proteomes" id="UP000058613">
    <property type="component" value="Chromosome"/>
</dbReference>
<dbReference type="EMBL" id="CP013011">
    <property type="protein sequence ID" value="ALL00314.1"/>
    <property type="molecule type" value="Genomic_DNA"/>
</dbReference>
<accession>A0A0P0N1H3</accession>
<sequence length="216" mass="23439">MALVGGSREWTRRQRLMLLAFIVLALVGLVEAFYLATPETQLAVCKSCHADVAAILEAGSHRSVAEEQGCRVCHQDAEPLTIPDMLSGSFQVRVSTGSRPCLACHSEIPHKPGLHSSHAFVSQNFGCTVCHDPHDPAIRKPCLGCHERSTMLEAHNFMHQGASPDCTRCHFGPGKPSPYPNIPGHELSGDVNCFSCHDVAVTPPDIVRVDCANCHR</sequence>
<evidence type="ECO:0000313" key="1">
    <source>
        <dbReference type="EMBL" id="ALL00314.1"/>
    </source>
</evidence>
<protein>
    <submittedName>
        <fullName evidence="1">Uncharacterized protein</fullName>
    </submittedName>
</protein>
<dbReference type="InterPro" id="IPR036280">
    <property type="entry name" value="Multihaem_cyt_sf"/>
</dbReference>
<dbReference type="GeneID" id="26098589"/>
<gene>
    <name evidence="1" type="ORF">Pyrde_0264</name>
</gene>
<evidence type="ECO:0000313" key="2">
    <source>
        <dbReference type="Proteomes" id="UP000058613"/>
    </source>
</evidence>
<proteinExistence type="predicted"/>
<dbReference type="Gene3D" id="3.90.10.10">
    <property type="entry name" value="Cytochrome C3"/>
    <property type="match status" value="2"/>
</dbReference>
<dbReference type="KEGG" id="pdl:Pyrde_0264"/>
<name>A0A0P0N1H3_9CREN</name>
<dbReference type="RefSeq" id="WP_143522197.1">
    <property type="nucleotide sequence ID" value="NZ_CP013011.1"/>
</dbReference>
<dbReference type="AlphaFoldDB" id="A0A0P0N1H3"/>
<dbReference type="SUPFAM" id="SSF48695">
    <property type="entry name" value="Multiheme cytochromes"/>
    <property type="match status" value="1"/>
</dbReference>